<proteinExistence type="predicted"/>
<dbReference type="RefSeq" id="WP_077388493.1">
    <property type="nucleotide sequence ID" value="NZ_CP019645.1"/>
</dbReference>
<dbReference type="EMBL" id="CP019645">
    <property type="protein sequence ID" value="AQQ59485.1"/>
    <property type="molecule type" value="Genomic_DNA"/>
</dbReference>
<gene>
    <name evidence="1" type="ORF">XJ32_04550</name>
</gene>
<protein>
    <submittedName>
        <fullName evidence="1">Uncharacterized protein</fullName>
    </submittedName>
</protein>
<reference evidence="1 2" key="1">
    <citation type="submission" date="2017-02" db="EMBL/GenBank/DDBJ databases">
        <title>Whole genome sequencing of Helicobacter bilis strain AAQJH.</title>
        <authorList>
            <person name="Conlan S."/>
            <person name="Thomas P.J."/>
            <person name="Mullikin J."/>
            <person name="Palmore T.N."/>
            <person name="Frank K.M."/>
            <person name="Segre J.A."/>
        </authorList>
    </citation>
    <scope>NUCLEOTIDE SEQUENCE [LARGE SCALE GENOMIC DNA]</scope>
    <source>
        <strain evidence="1 2">AAQJH</strain>
    </source>
</reference>
<organism evidence="1 2">
    <name type="scientific">Helicobacter bilis</name>
    <dbReference type="NCBI Taxonomy" id="37372"/>
    <lineage>
        <taxon>Bacteria</taxon>
        <taxon>Pseudomonadati</taxon>
        <taxon>Campylobacterota</taxon>
        <taxon>Epsilonproteobacteria</taxon>
        <taxon>Campylobacterales</taxon>
        <taxon>Helicobacteraceae</taxon>
        <taxon>Helicobacter</taxon>
    </lineage>
</organism>
<name>A0A1Q2LGK3_9HELI</name>
<dbReference type="Proteomes" id="UP000188298">
    <property type="component" value="Chromosome"/>
</dbReference>
<dbReference type="KEGG" id="hbl:XJ32_04550"/>
<accession>A0A1Q2LGK3</accession>
<dbReference type="AlphaFoldDB" id="A0A1Q2LGK3"/>
<evidence type="ECO:0000313" key="1">
    <source>
        <dbReference type="EMBL" id="AQQ59485.1"/>
    </source>
</evidence>
<sequence>MRKLFILAFCCMSIVYAGLKEDIEEKFNECMSASDYAMHDKCDDEKAGCYLSQDEYGMPKYKSYTEKEYCFSEFSKKYADILMKQCENKKKDECKKIAHIIVNVYGVNSVDSAEDSKNLKSAINNLLTLCSSTECYEIAEIFGLTHKISQPFLEKACKENVDDACYAIGK</sequence>
<evidence type="ECO:0000313" key="2">
    <source>
        <dbReference type="Proteomes" id="UP000188298"/>
    </source>
</evidence>